<sequence length="506" mass="55257">MMSMLSPEELAALMPAESSIYPAPIPVQAVSSDEFSPAPQTLKQKEYELRVKQIGAELSKHQGLTRRKFFKTASGMAAAFLAMNETYGPIFGVSQAEAATPEMAAERARGLSGQFIMDMHTHFLRDDTSLAGFVRSREAVGKAGWNPALVGKPQTLEDLKFANYLKEIYLDSDTKIACISGAPSEKPGDWFLTNDMKANARATINGIAGAKRAYAHAIFTPGYAGWLEEIDRAIEVLKPDSFKGYTIGDNTHKDLSKHPWLLDDEKLVYPAYEKFAKAGLKNVCIHKGLFPPSVEKQFPHLLRNSKVDDVAKAAKDWPQLNFIIYHGGYRYGGGNGAANAWEQFEKTGRIDWVTDLAEIPAKHGVTNVYADVGQLFAQSTIADPRVSAVMMGQLVAGLGADHVCWGTDAIWTGAPQWQIEALRRIEIPEELQKRYGLKPLGPADGPIKSAIFGENNARLYGVTAAQRAAVTGDKIASGKAIYDKHGEGRTNMAYGYVNSRLPSSAA</sequence>
<dbReference type="PANTHER" id="PTHR42889">
    <property type="entry name" value="BLR3681 PROTEIN"/>
    <property type="match status" value="1"/>
</dbReference>
<name>A0A953T198_9BURK</name>
<protein>
    <submittedName>
        <fullName evidence="2">Amidohydrolase</fullName>
    </submittedName>
</protein>
<gene>
    <name evidence="2" type="ORF">KZZ10_05250</name>
</gene>
<dbReference type="EMBL" id="JAHXRI010000006">
    <property type="protein sequence ID" value="MBZ1350043.1"/>
    <property type="molecule type" value="Genomic_DNA"/>
</dbReference>
<dbReference type="AlphaFoldDB" id="A0A953T198"/>
<evidence type="ECO:0000259" key="1">
    <source>
        <dbReference type="Pfam" id="PF04909"/>
    </source>
</evidence>
<dbReference type="Gene3D" id="3.20.20.140">
    <property type="entry name" value="Metal-dependent hydrolases"/>
    <property type="match status" value="1"/>
</dbReference>
<dbReference type="PANTHER" id="PTHR42889:SF1">
    <property type="entry name" value="BLR3681 PROTEIN"/>
    <property type="match status" value="1"/>
</dbReference>
<dbReference type="GO" id="GO:0016787">
    <property type="term" value="F:hydrolase activity"/>
    <property type="evidence" value="ECO:0007669"/>
    <property type="project" value="InterPro"/>
</dbReference>
<dbReference type="InterPro" id="IPR006680">
    <property type="entry name" value="Amidohydro-rel"/>
</dbReference>
<dbReference type="InterPro" id="IPR032466">
    <property type="entry name" value="Metal_Hydrolase"/>
</dbReference>
<accession>A0A953T198</accession>
<dbReference type="Pfam" id="PF04909">
    <property type="entry name" value="Amidohydro_2"/>
    <property type="match status" value="1"/>
</dbReference>
<feature type="domain" description="Amidohydrolase-related" evidence="1">
    <location>
        <begin position="118"/>
        <end position="461"/>
    </location>
</feature>
<dbReference type="SUPFAM" id="SSF51556">
    <property type="entry name" value="Metallo-dependent hydrolases"/>
    <property type="match status" value="1"/>
</dbReference>
<reference evidence="2" key="1">
    <citation type="submission" date="2021-07" db="EMBL/GenBank/DDBJ databases">
        <title>New genus and species of the family Alcaligenaceae.</title>
        <authorList>
            <person name="Hahn M.W."/>
        </authorList>
    </citation>
    <scope>NUCLEOTIDE SEQUENCE</scope>
    <source>
        <strain evidence="2">LF4-65</strain>
    </source>
</reference>
<proteinExistence type="predicted"/>
<organism evidence="2 3">
    <name type="scientific">Zwartia hollandica</name>
    <dbReference type="NCBI Taxonomy" id="324606"/>
    <lineage>
        <taxon>Bacteria</taxon>
        <taxon>Pseudomonadati</taxon>
        <taxon>Pseudomonadota</taxon>
        <taxon>Betaproteobacteria</taxon>
        <taxon>Burkholderiales</taxon>
        <taxon>Alcaligenaceae</taxon>
        <taxon>Zwartia</taxon>
    </lineage>
</organism>
<evidence type="ECO:0000313" key="3">
    <source>
        <dbReference type="Proteomes" id="UP000739565"/>
    </source>
</evidence>
<keyword evidence="3" id="KW-1185">Reference proteome</keyword>
<evidence type="ECO:0000313" key="2">
    <source>
        <dbReference type="EMBL" id="MBZ1350043.1"/>
    </source>
</evidence>
<comment type="caution">
    <text evidence="2">The sequence shown here is derived from an EMBL/GenBank/DDBJ whole genome shotgun (WGS) entry which is preliminary data.</text>
</comment>
<dbReference type="Proteomes" id="UP000739565">
    <property type="component" value="Unassembled WGS sequence"/>
</dbReference>